<feature type="compositionally biased region" description="Basic and acidic residues" evidence="1">
    <location>
        <begin position="234"/>
        <end position="243"/>
    </location>
</feature>
<gene>
    <name evidence="2" type="primary">Hypp2906</name>
    <name evidence="2" type="ORF">BLAG_LOCUS18632</name>
</gene>
<protein>
    <submittedName>
        <fullName evidence="2">Hypp2906 protein</fullName>
    </submittedName>
</protein>
<evidence type="ECO:0000313" key="3">
    <source>
        <dbReference type="Proteomes" id="UP000838412"/>
    </source>
</evidence>
<dbReference type="AlphaFoldDB" id="A0A8J9ZV45"/>
<sequence>MCLLVAFYGTAVDPGFDIFSDASTIPVSSPPTPIMSQPRPDRSSNDILAQLRDEGVLPGLKQRDNAVAYHVPTENPDTPPRYHLRLKKLEKRMEERREKVKKPCPESADDLKRQLSDAEVRRQELLGKKTDKISTTSVEKATKVKAKKAARRMYSTSYVITSTSDSDVITTRESHRTKQMERRLKERRRRVAKITSVDDLETRQSHAAKRRKDHMVATVSKAQKLARPHAISPAKEEPVFAGH</sequence>
<organism evidence="2 3">
    <name type="scientific">Branchiostoma lanceolatum</name>
    <name type="common">Common lancelet</name>
    <name type="synonym">Amphioxus lanceolatum</name>
    <dbReference type="NCBI Taxonomy" id="7740"/>
    <lineage>
        <taxon>Eukaryota</taxon>
        <taxon>Metazoa</taxon>
        <taxon>Chordata</taxon>
        <taxon>Cephalochordata</taxon>
        <taxon>Leptocardii</taxon>
        <taxon>Amphioxiformes</taxon>
        <taxon>Branchiostomatidae</taxon>
        <taxon>Branchiostoma</taxon>
    </lineage>
</organism>
<name>A0A8J9ZV45_BRALA</name>
<evidence type="ECO:0000256" key="1">
    <source>
        <dbReference type="SAM" id="MobiDB-lite"/>
    </source>
</evidence>
<accession>A0A8J9ZV45</accession>
<reference evidence="2" key="1">
    <citation type="submission" date="2022-01" db="EMBL/GenBank/DDBJ databases">
        <authorList>
            <person name="Braso-Vives M."/>
        </authorList>
    </citation>
    <scope>NUCLEOTIDE SEQUENCE</scope>
</reference>
<dbReference type="EMBL" id="OV696689">
    <property type="protein sequence ID" value="CAH1264184.1"/>
    <property type="molecule type" value="Genomic_DNA"/>
</dbReference>
<keyword evidence="3" id="KW-1185">Reference proteome</keyword>
<proteinExistence type="predicted"/>
<evidence type="ECO:0000313" key="2">
    <source>
        <dbReference type="EMBL" id="CAH1264184.1"/>
    </source>
</evidence>
<dbReference type="Proteomes" id="UP000838412">
    <property type="component" value="Chromosome 4"/>
</dbReference>
<feature type="region of interest" description="Disordered" evidence="1">
    <location>
        <begin position="195"/>
        <end position="243"/>
    </location>
</feature>